<accession>A0A6G1C9V2</accession>
<reference evidence="1 2" key="1">
    <citation type="submission" date="2019-11" db="EMBL/GenBank/DDBJ databases">
        <title>Whole genome sequence of Oryza granulata.</title>
        <authorList>
            <person name="Li W."/>
        </authorList>
    </citation>
    <scope>NUCLEOTIDE SEQUENCE [LARGE SCALE GENOMIC DNA]</scope>
    <source>
        <strain evidence="2">cv. Menghai</strain>
        <tissue evidence="1">Leaf</tissue>
    </source>
</reference>
<organism evidence="1 2">
    <name type="scientific">Oryza meyeriana var. granulata</name>
    <dbReference type="NCBI Taxonomy" id="110450"/>
    <lineage>
        <taxon>Eukaryota</taxon>
        <taxon>Viridiplantae</taxon>
        <taxon>Streptophyta</taxon>
        <taxon>Embryophyta</taxon>
        <taxon>Tracheophyta</taxon>
        <taxon>Spermatophyta</taxon>
        <taxon>Magnoliopsida</taxon>
        <taxon>Liliopsida</taxon>
        <taxon>Poales</taxon>
        <taxon>Poaceae</taxon>
        <taxon>BOP clade</taxon>
        <taxon>Oryzoideae</taxon>
        <taxon>Oryzeae</taxon>
        <taxon>Oryzinae</taxon>
        <taxon>Oryza</taxon>
        <taxon>Oryza meyeriana</taxon>
    </lineage>
</organism>
<gene>
    <name evidence="1" type="ORF">E2562_029371</name>
</gene>
<dbReference type="EMBL" id="SPHZ02000010">
    <property type="protein sequence ID" value="KAF0896866.1"/>
    <property type="molecule type" value="Genomic_DNA"/>
</dbReference>
<keyword evidence="2" id="KW-1185">Reference proteome</keyword>
<evidence type="ECO:0000313" key="2">
    <source>
        <dbReference type="Proteomes" id="UP000479710"/>
    </source>
</evidence>
<dbReference type="Proteomes" id="UP000479710">
    <property type="component" value="Unassembled WGS sequence"/>
</dbReference>
<evidence type="ECO:0008006" key="3">
    <source>
        <dbReference type="Google" id="ProtNLM"/>
    </source>
</evidence>
<dbReference type="AlphaFoldDB" id="A0A6G1C9V2"/>
<proteinExistence type="predicted"/>
<evidence type="ECO:0000313" key="1">
    <source>
        <dbReference type="EMBL" id="KAF0896866.1"/>
    </source>
</evidence>
<comment type="caution">
    <text evidence="1">The sequence shown here is derived from an EMBL/GenBank/DDBJ whole genome shotgun (WGS) entry which is preliminary data.</text>
</comment>
<protein>
    <recommendedName>
        <fullName evidence="3">DUF834 domain-containing protein</fullName>
    </recommendedName>
</protein>
<name>A0A6G1C9V2_9ORYZ</name>
<sequence length="93" mass="10066">MDGDRNGQWRAFGNGGFRYLGNDGVPVSSGIEEVVVRDLLAVAVPMMRSTRSGVGQNDAESGRSLVAVAEREIKVEQESKGSTVPASVWNDRW</sequence>